<organism evidence="1">
    <name type="scientific">Cladocopium goreaui</name>
    <dbReference type="NCBI Taxonomy" id="2562237"/>
    <lineage>
        <taxon>Eukaryota</taxon>
        <taxon>Sar</taxon>
        <taxon>Alveolata</taxon>
        <taxon>Dinophyceae</taxon>
        <taxon>Suessiales</taxon>
        <taxon>Symbiodiniaceae</taxon>
        <taxon>Cladocopium</taxon>
    </lineage>
</organism>
<protein>
    <submittedName>
        <fullName evidence="1">Uncharacterized protein</fullName>
    </submittedName>
</protein>
<name>A0A9P1FY76_9DINO</name>
<dbReference type="Proteomes" id="UP001152797">
    <property type="component" value="Unassembled WGS sequence"/>
</dbReference>
<dbReference type="EMBL" id="CAMXCT030001779">
    <property type="protein sequence ID" value="CAL4780315.1"/>
    <property type="molecule type" value="Genomic_DNA"/>
</dbReference>
<gene>
    <name evidence="1" type="ORF">C1SCF055_LOCUS19788</name>
</gene>
<comment type="caution">
    <text evidence="1">The sequence shown here is derived from an EMBL/GenBank/DDBJ whole genome shotgun (WGS) entry which is preliminary data.</text>
</comment>
<evidence type="ECO:0000313" key="1">
    <source>
        <dbReference type="EMBL" id="CAI3993003.1"/>
    </source>
</evidence>
<proteinExistence type="predicted"/>
<dbReference type="EMBL" id="CAMXCT010001779">
    <property type="protein sequence ID" value="CAI3993003.1"/>
    <property type="molecule type" value="Genomic_DNA"/>
</dbReference>
<accession>A0A9P1FY76</accession>
<reference evidence="1" key="1">
    <citation type="submission" date="2022-10" db="EMBL/GenBank/DDBJ databases">
        <authorList>
            <person name="Chen Y."/>
            <person name="Dougan E. K."/>
            <person name="Chan C."/>
            <person name="Rhodes N."/>
            <person name="Thang M."/>
        </authorList>
    </citation>
    <scope>NUCLEOTIDE SEQUENCE</scope>
</reference>
<keyword evidence="3" id="KW-1185">Reference proteome</keyword>
<evidence type="ECO:0000313" key="3">
    <source>
        <dbReference type="Proteomes" id="UP001152797"/>
    </source>
</evidence>
<evidence type="ECO:0000313" key="2">
    <source>
        <dbReference type="EMBL" id="CAL1146378.1"/>
    </source>
</evidence>
<reference evidence="2" key="2">
    <citation type="submission" date="2024-04" db="EMBL/GenBank/DDBJ databases">
        <authorList>
            <person name="Chen Y."/>
            <person name="Shah S."/>
            <person name="Dougan E. K."/>
            <person name="Thang M."/>
            <person name="Chan C."/>
        </authorList>
    </citation>
    <scope>NUCLEOTIDE SEQUENCE [LARGE SCALE GENOMIC DNA]</scope>
</reference>
<sequence>MVGAANLTKMKAILGEFWRRQKTVRPDSAFFEFAAAHGLPLNQCVPFLSHTDEGRSYKHLPLFVLSSHGAVGRGSRSWLAQGKHKAPLRRNAMGLNMVGSTWSTNFIFCSAAKNVIQEPGALDKILEVHSDDVYKLMTEGLQSADGQRWWFIHLATKADLPALQKLTNSYRSFGNVPRAASSRNPCKGICYLCSAGQEADPVAGLPAIPYEDVSRNADWVRTTAQQVPWNTLPTILTHLPLSTEEKIRFFRTDLWHNAHLGVLKQFTACAFVAIVESGLGCLPAGSIEAKFSWLTGLYRQHFRTPPFVSEISRDTMCFPASTASPIGKWSKGAASAEMMSFLDAFCRDYIVGHTEDRKVYLVQIPTSEA</sequence>
<dbReference type="AlphaFoldDB" id="A0A9P1FY76"/>
<dbReference type="EMBL" id="CAMXCT020001779">
    <property type="protein sequence ID" value="CAL1146378.1"/>
    <property type="molecule type" value="Genomic_DNA"/>
</dbReference>